<dbReference type="AlphaFoldDB" id="A0AAV8SDN3"/>
<dbReference type="EMBL" id="JAIWQS010000011">
    <property type="protein sequence ID" value="KAJ8750164.1"/>
    <property type="molecule type" value="Genomic_DNA"/>
</dbReference>
<keyword evidence="4" id="KW-1185">Reference proteome</keyword>
<dbReference type="Pfam" id="PF02298">
    <property type="entry name" value="Cu_bind_like"/>
    <property type="match status" value="1"/>
</dbReference>
<evidence type="ECO:0000313" key="4">
    <source>
        <dbReference type="Proteomes" id="UP001159364"/>
    </source>
</evidence>
<dbReference type="GO" id="GO:0009055">
    <property type="term" value="F:electron transfer activity"/>
    <property type="evidence" value="ECO:0007669"/>
    <property type="project" value="InterPro"/>
</dbReference>
<feature type="compositionally biased region" description="Basic and acidic residues" evidence="1">
    <location>
        <begin position="203"/>
        <end position="212"/>
    </location>
</feature>
<dbReference type="InterPro" id="IPR008972">
    <property type="entry name" value="Cupredoxin"/>
</dbReference>
<dbReference type="InterPro" id="IPR003245">
    <property type="entry name" value="Phytocyanin_dom"/>
</dbReference>
<dbReference type="CDD" id="cd04216">
    <property type="entry name" value="Phytocyanin"/>
    <property type="match status" value="1"/>
</dbReference>
<protein>
    <recommendedName>
        <fullName evidence="2">Phytocyanin domain-containing protein</fullName>
    </recommendedName>
</protein>
<dbReference type="GO" id="GO:0005886">
    <property type="term" value="C:plasma membrane"/>
    <property type="evidence" value="ECO:0007669"/>
    <property type="project" value="TreeGrafter"/>
</dbReference>
<reference evidence="3 4" key="1">
    <citation type="submission" date="2021-09" db="EMBL/GenBank/DDBJ databases">
        <title>Genomic insights and catalytic innovation underlie evolution of tropane alkaloids biosynthesis.</title>
        <authorList>
            <person name="Wang Y.-J."/>
            <person name="Tian T."/>
            <person name="Huang J.-P."/>
            <person name="Huang S.-X."/>
        </authorList>
    </citation>
    <scope>NUCLEOTIDE SEQUENCE [LARGE SCALE GENOMIC DNA]</scope>
    <source>
        <strain evidence="3">KIB-2018</strain>
        <tissue evidence="3">Leaf</tissue>
    </source>
</reference>
<organism evidence="3 4">
    <name type="scientific">Erythroxylum novogranatense</name>
    <dbReference type="NCBI Taxonomy" id="1862640"/>
    <lineage>
        <taxon>Eukaryota</taxon>
        <taxon>Viridiplantae</taxon>
        <taxon>Streptophyta</taxon>
        <taxon>Embryophyta</taxon>
        <taxon>Tracheophyta</taxon>
        <taxon>Spermatophyta</taxon>
        <taxon>Magnoliopsida</taxon>
        <taxon>eudicotyledons</taxon>
        <taxon>Gunneridae</taxon>
        <taxon>Pentapetalae</taxon>
        <taxon>rosids</taxon>
        <taxon>fabids</taxon>
        <taxon>Malpighiales</taxon>
        <taxon>Erythroxylaceae</taxon>
        <taxon>Erythroxylum</taxon>
    </lineage>
</organism>
<gene>
    <name evidence="3" type="ORF">K2173_014079</name>
</gene>
<evidence type="ECO:0000256" key="1">
    <source>
        <dbReference type="SAM" id="MobiDB-lite"/>
    </source>
</evidence>
<dbReference type="PROSITE" id="PS51485">
    <property type="entry name" value="PHYTOCYANIN"/>
    <property type="match status" value="1"/>
</dbReference>
<dbReference type="PANTHER" id="PTHR33021">
    <property type="entry name" value="BLUE COPPER PROTEIN"/>
    <property type="match status" value="1"/>
</dbReference>
<evidence type="ECO:0000259" key="2">
    <source>
        <dbReference type="PROSITE" id="PS51485"/>
    </source>
</evidence>
<dbReference type="InterPro" id="IPR039391">
    <property type="entry name" value="Phytocyanin-like"/>
</dbReference>
<evidence type="ECO:0000313" key="3">
    <source>
        <dbReference type="EMBL" id="KAJ8750164.1"/>
    </source>
</evidence>
<sequence>MQHFLWLSSKKMEEENYRRSVSLVFHAFYFLLLLSVSGSVSAYKNYTVGDALGWYDSTEKSGVNYQKWADGKKFSLGDFLIFNTNTNHSVIQTYNSTTYELCDYDDAQDDDIYQWSAADPSNTATQPITVPVPLVKEGTTYFFSGDYDGDQCRSGQHFQINVTHGQGLPESLKSPENQAPAPNSPDVNGEDSVPDTVVPANFDHPDRQKEADAENDSGSLSLHVKSLKLTVYEILFLLGLVNFLT</sequence>
<dbReference type="SUPFAM" id="SSF49503">
    <property type="entry name" value="Cupredoxins"/>
    <property type="match status" value="1"/>
</dbReference>
<accession>A0AAV8SDN3</accession>
<dbReference type="Proteomes" id="UP001159364">
    <property type="component" value="Linkage Group LG11"/>
</dbReference>
<feature type="domain" description="Phytocyanin" evidence="2">
    <location>
        <begin position="44"/>
        <end position="164"/>
    </location>
</feature>
<comment type="caution">
    <text evidence="3">The sequence shown here is derived from an EMBL/GenBank/DDBJ whole genome shotgun (WGS) entry which is preliminary data.</text>
</comment>
<name>A0AAV8SDN3_9ROSI</name>
<feature type="region of interest" description="Disordered" evidence="1">
    <location>
        <begin position="166"/>
        <end position="218"/>
    </location>
</feature>
<dbReference type="PANTHER" id="PTHR33021:SF6">
    <property type="entry name" value="EARLY NODULIN-LIKE PROTEIN 18"/>
    <property type="match status" value="1"/>
</dbReference>
<dbReference type="Gene3D" id="2.60.40.420">
    <property type="entry name" value="Cupredoxins - blue copper proteins"/>
    <property type="match status" value="1"/>
</dbReference>
<dbReference type="FunFam" id="2.60.40.420:FF:000048">
    <property type="entry name" value="Early nodulin-like protein 18"/>
    <property type="match status" value="1"/>
</dbReference>
<proteinExistence type="predicted"/>